<evidence type="ECO:0000256" key="1">
    <source>
        <dbReference type="SAM" id="Phobius"/>
    </source>
</evidence>
<dbReference type="AlphaFoldDB" id="A0A1P8KKB6"/>
<sequence length="95" mass="11171">MVKNSFTLFETLLSITILFIIISGFLNSSYYDEKALENSIKLNTLENKFNTNDYSSFSKDNEEITIIKNLSQKEKITISKYSFENEDIKIFKYEK</sequence>
<dbReference type="OrthoDB" id="5344301at2"/>
<evidence type="ECO:0008006" key="4">
    <source>
        <dbReference type="Google" id="ProtNLM"/>
    </source>
</evidence>
<proteinExistence type="predicted"/>
<keyword evidence="1" id="KW-0472">Membrane</keyword>
<protein>
    <recommendedName>
        <fullName evidence="4">Prepilin-type N-terminal cleavage/methylation domain-containing protein</fullName>
    </recommendedName>
</protein>
<organism evidence="2 3">
    <name type="scientific">Poseidonibacter parvus</name>
    <dbReference type="NCBI Taxonomy" id="1850254"/>
    <lineage>
        <taxon>Bacteria</taxon>
        <taxon>Pseudomonadati</taxon>
        <taxon>Campylobacterota</taxon>
        <taxon>Epsilonproteobacteria</taxon>
        <taxon>Campylobacterales</taxon>
        <taxon>Arcobacteraceae</taxon>
        <taxon>Poseidonibacter</taxon>
    </lineage>
</organism>
<accession>A0A1P8KKB6</accession>
<evidence type="ECO:0000313" key="2">
    <source>
        <dbReference type="EMBL" id="APW64997.1"/>
    </source>
</evidence>
<evidence type="ECO:0000313" key="3">
    <source>
        <dbReference type="Proteomes" id="UP000186074"/>
    </source>
</evidence>
<gene>
    <name evidence="2" type="ORF">LPB137_03680</name>
</gene>
<dbReference type="RefSeq" id="WP_076084507.1">
    <property type="nucleotide sequence ID" value="NZ_CP019070.1"/>
</dbReference>
<feature type="transmembrane region" description="Helical" evidence="1">
    <location>
        <begin position="6"/>
        <end position="26"/>
    </location>
</feature>
<dbReference type="Proteomes" id="UP000186074">
    <property type="component" value="Chromosome"/>
</dbReference>
<keyword evidence="1" id="KW-1133">Transmembrane helix</keyword>
<keyword evidence="1" id="KW-0812">Transmembrane</keyword>
<name>A0A1P8KKB6_9BACT</name>
<dbReference type="EMBL" id="CP019070">
    <property type="protein sequence ID" value="APW64997.1"/>
    <property type="molecule type" value="Genomic_DNA"/>
</dbReference>
<dbReference type="STRING" id="1850254.LPB137_03680"/>
<keyword evidence="3" id="KW-1185">Reference proteome</keyword>
<reference evidence="2 3" key="1">
    <citation type="submission" date="2017-01" db="EMBL/GenBank/DDBJ databases">
        <title>Genome sequencing of Arcobacter sp. LPB0137.</title>
        <authorList>
            <person name="Lee G.-W."/>
            <person name="Yi H."/>
        </authorList>
    </citation>
    <scope>NUCLEOTIDE SEQUENCE [LARGE SCALE GENOMIC DNA]</scope>
    <source>
        <strain evidence="2 3">LPB0137</strain>
    </source>
</reference>
<dbReference type="KEGG" id="alp:LPB137_03680"/>